<keyword evidence="2" id="KW-1185">Reference proteome</keyword>
<keyword evidence="1" id="KW-1133">Transmembrane helix</keyword>
<keyword evidence="1" id="KW-0812">Transmembrane</keyword>
<dbReference type="Proteomes" id="UP000095287">
    <property type="component" value="Unplaced"/>
</dbReference>
<feature type="transmembrane region" description="Helical" evidence="1">
    <location>
        <begin position="12"/>
        <end position="33"/>
    </location>
</feature>
<dbReference type="AlphaFoldDB" id="A0A1I7ZQM8"/>
<organism evidence="2 3">
    <name type="scientific">Steinernema glaseri</name>
    <dbReference type="NCBI Taxonomy" id="37863"/>
    <lineage>
        <taxon>Eukaryota</taxon>
        <taxon>Metazoa</taxon>
        <taxon>Ecdysozoa</taxon>
        <taxon>Nematoda</taxon>
        <taxon>Chromadorea</taxon>
        <taxon>Rhabditida</taxon>
        <taxon>Tylenchina</taxon>
        <taxon>Panagrolaimomorpha</taxon>
        <taxon>Strongyloidoidea</taxon>
        <taxon>Steinernematidae</taxon>
        <taxon>Steinernema</taxon>
    </lineage>
</organism>
<sequence>MGARSTCTEWMSPVKGTIFIGALTIFASLFALFDVTDSLSPLAVRTTVKIHNVTVALFAFFLIVGAKNRISFLFIPFIAYLAVCTTAVLLVLTATVVGQFNIALVIRLSDARTDSSQDLAANTRIQLLSASIGCFIFLALLTLFFEVILKCYLDIEHERHTDKKPVMDC</sequence>
<name>A0A1I7ZQM8_9BILA</name>
<feature type="transmembrane region" description="Helical" evidence="1">
    <location>
        <begin position="78"/>
        <end position="106"/>
    </location>
</feature>
<evidence type="ECO:0000313" key="2">
    <source>
        <dbReference type="Proteomes" id="UP000095287"/>
    </source>
</evidence>
<dbReference type="WBParaSite" id="L893_g2896.t1">
    <property type="protein sequence ID" value="L893_g2896.t1"/>
    <property type="gene ID" value="L893_g2896"/>
</dbReference>
<reference evidence="3" key="1">
    <citation type="submission" date="2016-11" db="UniProtKB">
        <authorList>
            <consortium name="WormBaseParasite"/>
        </authorList>
    </citation>
    <scope>IDENTIFICATION</scope>
</reference>
<evidence type="ECO:0000313" key="3">
    <source>
        <dbReference type="WBParaSite" id="L893_g2896.t1"/>
    </source>
</evidence>
<protein>
    <submittedName>
        <fullName evidence="3">MARVEL domain-containing protein</fullName>
    </submittedName>
</protein>
<feature type="transmembrane region" description="Helical" evidence="1">
    <location>
        <begin position="126"/>
        <end position="149"/>
    </location>
</feature>
<evidence type="ECO:0000256" key="1">
    <source>
        <dbReference type="SAM" id="Phobius"/>
    </source>
</evidence>
<keyword evidence="1" id="KW-0472">Membrane</keyword>
<accession>A0A1I7ZQM8</accession>
<proteinExistence type="predicted"/>
<feature type="transmembrane region" description="Helical" evidence="1">
    <location>
        <begin position="48"/>
        <end position="66"/>
    </location>
</feature>